<dbReference type="AlphaFoldDB" id="A0A5P0ZXR2"/>
<organism evidence="6 7">
    <name type="scientific">Companilactobacillus halodurans</name>
    <dbReference type="NCBI Taxonomy" id="2584183"/>
    <lineage>
        <taxon>Bacteria</taxon>
        <taxon>Bacillati</taxon>
        <taxon>Bacillota</taxon>
        <taxon>Bacilli</taxon>
        <taxon>Lactobacillales</taxon>
        <taxon>Lactobacillaceae</taxon>
        <taxon>Companilactobacillus</taxon>
    </lineage>
</organism>
<feature type="domain" description="HTH gntR-type" evidence="4">
    <location>
        <begin position="2"/>
        <end position="70"/>
    </location>
</feature>
<dbReference type="RefSeq" id="WP_153384556.1">
    <property type="nucleotide sequence ID" value="NZ_VDFO01000021.1"/>
</dbReference>
<dbReference type="SUPFAM" id="SSF64288">
    <property type="entry name" value="Chorismate lyase-like"/>
    <property type="match status" value="1"/>
</dbReference>
<evidence type="ECO:0000256" key="1">
    <source>
        <dbReference type="ARBA" id="ARBA00023015"/>
    </source>
</evidence>
<dbReference type="PANTHER" id="PTHR44846:SF17">
    <property type="entry name" value="GNTR-FAMILY TRANSCRIPTIONAL REGULATOR"/>
    <property type="match status" value="1"/>
</dbReference>
<dbReference type="Proteomes" id="UP000414364">
    <property type="component" value="Unassembled WGS sequence"/>
</dbReference>
<dbReference type="Gene3D" id="1.10.10.10">
    <property type="entry name" value="Winged helix-like DNA-binding domain superfamily/Winged helix DNA-binding domain"/>
    <property type="match status" value="1"/>
</dbReference>
<dbReference type="PROSITE" id="PS50949">
    <property type="entry name" value="HTH_GNTR"/>
    <property type="match status" value="1"/>
</dbReference>
<evidence type="ECO:0000313" key="8">
    <source>
        <dbReference type="Proteomes" id="UP000414364"/>
    </source>
</evidence>
<name>A0A5P0ZXR2_9LACO</name>
<keyword evidence="3" id="KW-0804">Transcription</keyword>
<dbReference type="EMBL" id="VDFP01000002">
    <property type="protein sequence ID" value="MQS75144.1"/>
    <property type="molecule type" value="Genomic_DNA"/>
</dbReference>
<evidence type="ECO:0000313" key="6">
    <source>
        <dbReference type="EMBL" id="MQS97592.1"/>
    </source>
</evidence>
<evidence type="ECO:0000259" key="4">
    <source>
        <dbReference type="PROSITE" id="PS50949"/>
    </source>
</evidence>
<dbReference type="PANTHER" id="PTHR44846">
    <property type="entry name" value="MANNOSYL-D-GLYCERATE TRANSPORT/METABOLISM SYSTEM REPRESSOR MNGR-RELATED"/>
    <property type="match status" value="1"/>
</dbReference>
<dbReference type="SMART" id="SM00345">
    <property type="entry name" value="HTH_GNTR"/>
    <property type="match status" value="1"/>
</dbReference>
<dbReference type="InterPro" id="IPR000524">
    <property type="entry name" value="Tscrpt_reg_HTH_GntR"/>
</dbReference>
<dbReference type="InterPro" id="IPR036388">
    <property type="entry name" value="WH-like_DNA-bd_sf"/>
</dbReference>
<accession>A0A5P0ZXR2</accession>
<proteinExistence type="predicted"/>
<dbReference type="EMBL" id="VDFO01000021">
    <property type="protein sequence ID" value="MQS97592.1"/>
    <property type="molecule type" value="Genomic_DNA"/>
</dbReference>
<gene>
    <name evidence="6" type="ORF">FHL05_06780</name>
    <name evidence="5" type="ORF">FHL06_01865</name>
</gene>
<evidence type="ECO:0000313" key="7">
    <source>
        <dbReference type="Proteomes" id="UP000371423"/>
    </source>
</evidence>
<dbReference type="GO" id="GO:0003700">
    <property type="term" value="F:DNA-binding transcription factor activity"/>
    <property type="evidence" value="ECO:0007669"/>
    <property type="project" value="InterPro"/>
</dbReference>
<evidence type="ECO:0000256" key="2">
    <source>
        <dbReference type="ARBA" id="ARBA00023125"/>
    </source>
</evidence>
<dbReference type="GO" id="GO:0045892">
    <property type="term" value="P:negative regulation of DNA-templated transcription"/>
    <property type="evidence" value="ECO:0007669"/>
    <property type="project" value="TreeGrafter"/>
</dbReference>
<keyword evidence="7" id="KW-1185">Reference proteome</keyword>
<dbReference type="GO" id="GO:0003677">
    <property type="term" value="F:DNA binding"/>
    <property type="evidence" value="ECO:0007669"/>
    <property type="project" value="UniProtKB-KW"/>
</dbReference>
<dbReference type="InterPro" id="IPR050679">
    <property type="entry name" value="Bact_HTH_transcr_reg"/>
</dbReference>
<dbReference type="InterPro" id="IPR028978">
    <property type="entry name" value="Chorismate_lyase_/UTRA_dom_sf"/>
</dbReference>
<dbReference type="OrthoDB" id="457376at2"/>
<dbReference type="Proteomes" id="UP000371423">
    <property type="component" value="Unassembled WGS sequence"/>
</dbReference>
<evidence type="ECO:0000256" key="3">
    <source>
        <dbReference type="ARBA" id="ARBA00023163"/>
    </source>
</evidence>
<evidence type="ECO:0000313" key="5">
    <source>
        <dbReference type="EMBL" id="MQS75144.1"/>
    </source>
</evidence>
<keyword evidence="1" id="KW-0805">Transcription regulation</keyword>
<protein>
    <submittedName>
        <fullName evidence="6">GntR family transcriptional regulator</fullName>
    </submittedName>
</protein>
<dbReference type="Pfam" id="PF00392">
    <property type="entry name" value="GntR"/>
    <property type="match status" value="1"/>
</dbReference>
<keyword evidence="2" id="KW-0238">DNA-binding</keyword>
<dbReference type="CDD" id="cd07377">
    <property type="entry name" value="WHTH_GntR"/>
    <property type="match status" value="1"/>
</dbReference>
<reference evidence="7 8" key="1">
    <citation type="journal article" date="2019" name="Syst. Appl. Microbiol.">
        <title>Polyphasic characterization of two novel Lactobacillus spp. isolated from blown salami packages: Description of Lactobacillus halodurans sp. nov. and Lactobacillus salsicarnum sp. nov.</title>
        <authorList>
            <person name="Schuster J.A."/>
            <person name="Klingl A."/>
            <person name="Vogel R.F."/>
            <person name="Ehrmann M.A."/>
        </authorList>
    </citation>
    <scope>NUCLEOTIDE SEQUENCE [LARGE SCALE GENOMIC DNA]</scope>
    <source>
        <strain evidence="6 7">TMW 1.1920</strain>
        <strain evidence="5 8">TMW 1.2172</strain>
    </source>
</reference>
<comment type="caution">
    <text evidence="6">The sequence shown here is derived from an EMBL/GenBank/DDBJ whole genome shotgun (WGS) entry which is preliminary data.</text>
</comment>
<sequence length="237" mass="27867">MEPKYKIISNDLIEKINSGIFKKGDKFYSESQLKSIYNVSSTTAVKVMETLVNLGKIERFQGKGTYVNKLNHNELLQVSDIPLRNKLIRNIKVLSVKKKSDSEIQKKLNITGFYYEIIRIYFVGDDIISDVNLSYIPEYYVNKKHLNKIQDFYSIYELYKSDFNINAYVLPFTQRNTITTLPSHFLINSFDKSKKSNYCFLQERTTYLNDGSILEFIKDYKNTEFFYQILSRGNFNS</sequence>
<dbReference type="Gene3D" id="3.40.1410.10">
    <property type="entry name" value="Chorismate lyase-like"/>
    <property type="match status" value="1"/>
</dbReference>
<dbReference type="SUPFAM" id="SSF46785">
    <property type="entry name" value="Winged helix' DNA-binding domain"/>
    <property type="match status" value="1"/>
</dbReference>
<dbReference type="InterPro" id="IPR036390">
    <property type="entry name" value="WH_DNA-bd_sf"/>
</dbReference>